<dbReference type="Pfam" id="PF00172">
    <property type="entry name" value="Zn_clus"/>
    <property type="match status" value="1"/>
</dbReference>
<dbReference type="Proteomes" id="UP001378960">
    <property type="component" value="Unassembled WGS sequence"/>
</dbReference>
<dbReference type="PANTHER" id="PTHR47655:SF3">
    <property type="entry name" value="ZN(II)2CYS6 TRANSCRIPTION FACTOR (EUROFUNG)"/>
    <property type="match status" value="1"/>
</dbReference>
<feature type="region of interest" description="Disordered" evidence="1">
    <location>
        <begin position="178"/>
        <end position="219"/>
    </location>
</feature>
<evidence type="ECO:0000313" key="3">
    <source>
        <dbReference type="EMBL" id="GMM45251.1"/>
    </source>
</evidence>
<dbReference type="InterPro" id="IPR001138">
    <property type="entry name" value="Zn2Cys6_DnaBD"/>
</dbReference>
<dbReference type="InterPro" id="IPR052783">
    <property type="entry name" value="Metabolic/Drug-Res_Regulator"/>
</dbReference>
<feature type="compositionally biased region" description="Basic and acidic residues" evidence="1">
    <location>
        <begin position="209"/>
        <end position="218"/>
    </location>
</feature>
<dbReference type="AlphaFoldDB" id="A0AAV5R3Q4"/>
<dbReference type="CDD" id="cd00067">
    <property type="entry name" value="GAL4"/>
    <property type="match status" value="1"/>
</dbReference>
<evidence type="ECO:0000313" key="4">
    <source>
        <dbReference type="Proteomes" id="UP001378960"/>
    </source>
</evidence>
<name>A0AAV5R3Q4_PICKL</name>
<dbReference type="InterPro" id="IPR036864">
    <property type="entry name" value="Zn2-C6_fun-type_DNA-bd_sf"/>
</dbReference>
<reference evidence="3 4" key="1">
    <citation type="journal article" date="2023" name="Elife">
        <title>Identification of key yeast species and microbe-microbe interactions impacting larval growth of Drosophila in the wild.</title>
        <authorList>
            <person name="Mure A."/>
            <person name="Sugiura Y."/>
            <person name="Maeda R."/>
            <person name="Honda K."/>
            <person name="Sakurai N."/>
            <person name="Takahashi Y."/>
            <person name="Watada M."/>
            <person name="Katoh T."/>
            <person name="Gotoh A."/>
            <person name="Gotoh Y."/>
            <person name="Taniguchi I."/>
            <person name="Nakamura K."/>
            <person name="Hayashi T."/>
            <person name="Katayama T."/>
            <person name="Uemura T."/>
            <person name="Hattori Y."/>
        </authorList>
    </citation>
    <scope>NUCLEOTIDE SEQUENCE [LARGE SCALE GENOMIC DNA]</scope>
    <source>
        <strain evidence="3 4">PK-24</strain>
    </source>
</reference>
<feature type="region of interest" description="Disordered" evidence="1">
    <location>
        <begin position="104"/>
        <end position="128"/>
    </location>
</feature>
<accession>A0AAV5R3Q4</accession>
<protein>
    <recommendedName>
        <fullName evidence="2">Zn(2)-C6 fungal-type domain-containing protein</fullName>
    </recommendedName>
</protein>
<dbReference type="EMBL" id="BTGB01000002">
    <property type="protein sequence ID" value="GMM45251.1"/>
    <property type="molecule type" value="Genomic_DNA"/>
</dbReference>
<gene>
    <name evidence="3" type="ORF">DAPK24_018260</name>
</gene>
<dbReference type="SMART" id="SM00066">
    <property type="entry name" value="GAL4"/>
    <property type="match status" value="1"/>
</dbReference>
<dbReference type="Gene3D" id="4.10.240.10">
    <property type="entry name" value="Zn(2)-C6 fungal-type DNA-binding domain"/>
    <property type="match status" value="1"/>
</dbReference>
<dbReference type="GO" id="GO:0000981">
    <property type="term" value="F:DNA-binding transcription factor activity, RNA polymerase II-specific"/>
    <property type="evidence" value="ECO:0007669"/>
    <property type="project" value="InterPro"/>
</dbReference>
<proteinExistence type="predicted"/>
<dbReference type="PANTHER" id="PTHR47655">
    <property type="entry name" value="QUINIC ACID UTILIZATION ACTIVATOR"/>
    <property type="match status" value="1"/>
</dbReference>
<dbReference type="SUPFAM" id="SSF57701">
    <property type="entry name" value="Zn2/Cys6 DNA-binding domain"/>
    <property type="match status" value="1"/>
</dbReference>
<dbReference type="PROSITE" id="PS00463">
    <property type="entry name" value="ZN2_CY6_FUNGAL_1"/>
    <property type="match status" value="1"/>
</dbReference>
<comment type="caution">
    <text evidence="3">The sequence shown here is derived from an EMBL/GenBank/DDBJ whole genome shotgun (WGS) entry which is preliminary data.</text>
</comment>
<feature type="compositionally biased region" description="Acidic residues" evidence="1">
    <location>
        <begin position="109"/>
        <end position="118"/>
    </location>
</feature>
<feature type="compositionally biased region" description="Low complexity" evidence="1">
    <location>
        <begin position="178"/>
        <end position="196"/>
    </location>
</feature>
<dbReference type="PROSITE" id="PS50048">
    <property type="entry name" value="ZN2_CY6_FUNGAL_2"/>
    <property type="match status" value="1"/>
</dbReference>
<keyword evidence="4" id="KW-1185">Reference proteome</keyword>
<evidence type="ECO:0000259" key="2">
    <source>
        <dbReference type="PROSITE" id="PS50048"/>
    </source>
</evidence>
<dbReference type="GO" id="GO:0008270">
    <property type="term" value="F:zinc ion binding"/>
    <property type="evidence" value="ECO:0007669"/>
    <property type="project" value="InterPro"/>
</dbReference>
<organism evidence="3 4">
    <name type="scientific">Pichia kluyveri</name>
    <name type="common">Yeast</name>
    <dbReference type="NCBI Taxonomy" id="36015"/>
    <lineage>
        <taxon>Eukaryota</taxon>
        <taxon>Fungi</taxon>
        <taxon>Dikarya</taxon>
        <taxon>Ascomycota</taxon>
        <taxon>Saccharomycotina</taxon>
        <taxon>Pichiomycetes</taxon>
        <taxon>Pichiales</taxon>
        <taxon>Pichiaceae</taxon>
        <taxon>Pichia</taxon>
    </lineage>
</organism>
<sequence length="315" mass="35672">MLPPDCKKKRVGKACDSCRLKKTKCNGKSPCQRCSIDNKICVYTQKKKFKDRLYSSDYVDLLDKRLTLLNKSLINLCKLVKSDDKKILNNFIDSLNWNENTSDIIDSNDNNDDNEDVHEDVNDPSITDQPPFSINNAIKFLLNDDLYLNKDLNFSNNSNTLLLPPVLPSEGIPIMLSSPESSSPLNSNPNSNLNLNKFIPNDSRNIKKSHSENDKDNDISSMGFNSIHLQNNMNNNINHNLNMNQNFNYQHNNSIITPNYSPISNYNESLNSPLYLSPTLSPSSITSDSSTMLFTNAFHSPINNNNLLLTEDYLI</sequence>
<evidence type="ECO:0000256" key="1">
    <source>
        <dbReference type="SAM" id="MobiDB-lite"/>
    </source>
</evidence>
<feature type="domain" description="Zn(2)-C6 fungal-type" evidence="2">
    <location>
        <begin position="14"/>
        <end position="43"/>
    </location>
</feature>